<comment type="cofactor">
    <cofactor evidence="1">
        <name>[4Fe-4S] cluster</name>
        <dbReference type="ChEBI" id="CHEBI:49883"/>
    </cofactor>
</comment>
<evidence type="ECO:0000256" key="6">
    <source>
        <dbReference type="ARBA" id="ARBA00023014"/>
    </source>
</evidence>
<dbReference type="GO" id="GO:0051539">
    <property type="term" value="F:4 iron, 4 sulfur cluster binding"/>
    <property type="evidence" value="ECO:0007669"/>
    <property type="project" value="UniProtKB-KW"/>
</dbReference>
<dbReference type="InterPro" id="IPR007197">
    <property type="entry name" value="rSAM"/>
</dbReference>
<dbReference type="OrthoDB" id="371936at2157"/>
<evidence type="ECO:0000256" key="2">
    <source>
        <dbReference type="ARBA" id="ARBA00022485"/>
    </source>
</evidence>
<dbReference type="EMBL" id="FNCA01000006">
    <property type="protein sequence ID" value="SDG02714.1"/>
    <property type="molecule type" value="Genomic_DNA"/>
</dbReference>
<dbReference type="InterPro" id="IPR034457">
    <property type="entry name" value="Organic_radical-activating"/>
</dbReference>
<dbReference type="InterPro" id="IPR058240">
    <property type="entry name" value="rSAM_sf"/>
</dbReference>
<dbReference type="SFLD" id="SFLDG01101">
    <property type="entry name" value="Uncharacterised_Radical_SAM_Su"/>
    <property type="match status" value="1"/>
</dbReference>
<dbReference type="InterPro" id="IPR027596">
    <property type="entry name" value="AmmeMemoSam_rS"/>
</dbReference>
<dbReference type="SFLD" id="SFLDS00029">
    <property type="entry name" value="Radical_SAM"/>
    <property type="match status" value="1"/>
</dbReference>
<evidence type="ECO:0000256" key="4">
    <source>
        <dbReference type="ARBA" id="ARBA00022723"/>
    </source>
</evidence>
<dbReference type="SUPFAM" id="SSF102114">
    <property type="entry name" value="Radical SAM enzymes"/>
    <property type="match status" value="1"/>
</dbReference>
<dbReference type="AlphaFoldDB" id="A0A7Z7AXG9"/>
<dbReference type="CDD" id="cd01335">
    <property type="entry name" value="Radical_SAM"/>
    <property type="match status" value="1"/>
</dbReference>
<dbReference type="PANTHER" id="PTHR30352:SF5">
    <property type="entry name" value="PYRUVATE FORMATE-LYASE 1-ACTIVATING ENZYME"/>
    <property type="match status" value="1"/>
</dbReference>
<keyword evidence="6" id="KW-0411">Iron-sulfur</keyword>
<dbReference type="PROSITE" id="PS51918">
    <property type="entry name" value="RADICAL_SAM"/>
    <property type="match status" value="1"/>
</dbReference>
<dbReference type="Gene3D" id="3.40.50.1980">
    <property type="entry name" value="Nitrogenase molybdenum iron protein domain"/>
    <property type="match status" value="1"/>
</dbReference>
<evidence type="ECO:0000313" key="8">
    <source>
        <dbReference type="EMBL" id="SDG02714.1"/>
    </source>
</evidence>
<gene>
    <name evidence="8" type="ORF">SAMN04488589_1961</name>
</gene>
<keyword evidence="9" id="KW-1185">Reference proteome</keyword>
<evidence type="ECO:0000256" key="1">
    <source>
        <dbReference type="ARBA" id="ARBA00001966"/>
    </source>
</evidence>
<feature type="domain" description="Radical SAM core" evidence="7">
    <location>
        <begin position="53"/>
        <end position="264"/>
    </location>
</feature>
<evidence type="ECO:0000256" key="5">
    <source>
        <dbReference type="ARBA" id="ARBA00023004"/>
    </source>
</evidence>
<evidence type="ECO:0000259" key="7">
    <source>
        <dbReference type="PROSITE" id="PS51918"/>
    </source>
</evidence>
<dbReference type="Pfam" id="PF04055">
    <property type="entry name" value="Radical_SAM"/>
    <property type="match status" value="1"/>
</dbReference>
<evidence type="ECO:0000313" key="9">
    <source>
        <dbReference type="Proteomes" id="UP000199259"/>
    </source>
</evidence>
<keyword evidence="4" id="KW-0479">Metal-binding</keyword>
<protein>
    <submittedName>
        <fullName evidence="8">Pyruvate-formate lyase-activating enzyme</fullName>
    </submittedName>
</protein>
<dbReference type="Gene3D" id="3.20.20.70">
    <property type="entry name" value="Aldolase class I"/>
    <property type="match status" value="1"/>
</dbReference>
<organism evidence="8 9">
    <name type="scientific">Methanolobus vulcani</name>
    <dbReference type="NCBI Taxonomy" id="38026"/>
    <lineage>
        <taxon>Archaea</taxon>
        <taxon>Methanobacteriati</taxon>
        <taxon>Methanobacteriota</taxon>
        <taxon>Stenosarchaea group</taxon>
        <taxon>Methanomicrobia</taxon>
        <taxon>Methanosarcinales</taxon>
        <taxon>Methanosarcinaceae</taxon>
        <taxon>Methanolobus</taxon>
    </lineage>
</organism>
<dbReference type="GO" id="GO:0046872">
    <property type="term" value="F:metal ion binding"/>
    <property type="evidence" value="ECO:0007669"/>
    <property type="project" value="UniProtKB-KW"/>
</dbReference>
<dbReference type="SUPFAM" id="SSF53807">
    <property type="entry name" value="Helical backbone' metal receptor"/>
    <property type="match status" value="1"/>
</dbReference>
<comment type="caution">
    <text evidence="8">The sequence shown here is derived from an EMBL/GenBank/DDBJ whole genome shotgun (WGS) entry which is preliminary data.</text>
</comment>
<keyword evidence="3" id="KW-0949">S-adenosyl-L-methionine</keyword>
<dbReference type="InterPro" id="IPR013785">
    <property type="entry name" value="Aldolase_TIM"/>
</dbReference>
<keyword evidence="8" id="KW-0456">Lyase</keyword>
<dbReference type="GO" id="GO:0016829">
    <property type="term" value="F:lyase activity"/>
    <property type="evidence" value="ECO:0007669"/>
    <property type="project" value="UniProtKB-KW"/>
</dbReference>
<accession>A0A7Z7AXG9</accession>
<dbReference type="PANTHER" id="PTHR30352">
    <property type="entry name" value="PYRUVATE FORMATE-LYASE-ACTIVATING ENZYME"/>
    <property type="match status" value="1"/>
</dbReference>
<keyword evidence="8" id="KW-0670">Pyruvate</keyword>
<dbReference type="Proteomes" id="UP000199259">
    <property type="component" value="Unassembled WGS sequence"/>
</dbReference>
<sequence>MKCKICEMACDINKHSTGRCKTYQLDGDKIIQDPDSGYLGAFPVSIETIPMLHYYPAGKFLQVFSTGCNFQCPGCIARLLASRRSLGWPTLSPDQVIETALKLGCKGIVSTLNEPAANFYMFRELALKAKEKGLLVGCSSNCYFTEETIEELAQFVNFMNVGVKGHSDDAYRNCGVLSSKPVFRNIAKLHRMGVHVEVSAVYLKGNEDDVIQVARTLANISTSIPLQLMRFIPFGDAPITLEPSIGASERLCNSLHDHLEHVYLFNSPGTGLMHTYCPECGEIVTEREFYGPMGSRLLKPWSNYTCKCGHDIPVTGTGAIESFSESGFMGGYRISRAFGMVHAVLTCLGIPEEERMLEVWKEISSSEALMDIHHMIQNPTSYLEYIRLIADKAGVQEKGEDLITFISKRLELIEKIASENDGGSAYYCMGSPLFALNAGRMENNLVNFAGGQSINKLLQKEGKPGFNVEPGFINDNNPKTIFISGFLSRPLYEFYGLCKYYGIEADAVKQQRIYALPPSWDFGSPRWILGLLYIADKLYPGKLGIDVEQEANTFYWRYYGIYYSEAKPNRSFHRPSSGIWPKEVVRCTHA</sequence>
<evidence type="ECO:0000256" key="3">
    <source>
        <dbReference type="ARBA" id="ARBA00022691"/>
    </source>
</evidence>
<dbReference type="Gene3D" id="1.20.58.2180">
    <property type="match status" value="1"/>
</dbReference>
<name>A0A7Z7AXG9_9EURY</name>
<proteinExistence type="predicted"/>
<keyword evidence="5" id="KW-0408">Iron</keyword>
<keyword evidence="2" id="KW-0004">4Fe-4S</keyword>
<reference evidence="8 9" key="1">
    <citation type="submission" date="2016-10" db="EMBL/GenBank/DDBJ databases">
        <authorList>
            <person name="Varghese N."/>
            <person name="Submissions S."/>
        </authorList>
    </citation>
    <scope>NUCLEOTIDE SEQUENCE [LARGE SCALE GENOMIC DNA]</scope>
    <source>
        <strain evidence="8 9">PL 12/M</strain>
    </source>
</reference>
<dbReference type="RefSeq" id="WP_091710273.1">
    <property type="nucleotide sequence ID" value="NZ_FNCA01000006.1"/>
</dbReference>